<keyword evidence="1" id="KW-0472">Membrane</keyword>
<dbReference type="Proteomes" id="UP001549204">
    <property type="component" value="Unassembled WGS sequence"/>
</dbReference>
<reference evidence="2 3" key="1">
    <citation type="submission" date="2024-06" db="EMBL/GenBank/DDBJ databases">
        <title>Genomic Encyclopedia of Type Strains, Phase IV (KMG-IV): sequencing the most valuable type-strain genomes for metagenomic binning, comparative biology and taxonomic classification.</title>
        <authorList>
            <person name="Goeker M."/>
        </authorList>
    </citation>
    <scope>NUCLEOTIDE SEQUENCE [LARGE SCALE GENOMIC DNA]</scope>
    <source>
        <strain evidence="2 3">DSM 100022</strain>
    </source>
</reference>
<proteinExistence type="predicted"/>
<comment type="caution">
    <text evidence="2">The sequence shown here is derived from an EMBL/GenBank/DDBJ whole genome shotgun (WGS) entry which is preliminary data.</text>
</comment>
<keyword evidence="3" id="KW-1185">Reference proteome</keyword>
<name>A0ABV2GQC6_9HYPH</name>
<organism evidence="2 3">
    <name type="scientific">Mesorhizobium robiniae</name>
    <dbReference type="NCBI Taxonomy" id="559315"/>
    <lineage>
        <taxon>Bacteria</taxon>
        <taxon>Pseudomonadati</taxon>
        <taxon>Pseudomonadota</taxon>
        <taxon>Alphaproteobacteria</taxon>
        <taxon>Hyphomicrobiales</taxon>
        <taxon>Phyllobacteriaceae</taxon>
        <taxon>Mesorhizobium</taxon>
    </lineage>
</organism>
<dbReference type="EMBL" id="JBEPMC010000006">
    <property type="protein sequence ID" value="MET3580493.1"/>
    <property type="molecule type" value="Genomic_DNA"/>
</dbReference>
<keyword evidence="1" id="KW-0812">Transmembrane</keyword>
<protein>
    <submittedName>
        <fullName evidence="2">CHASE2 domain-containing sensor protein</fullName>
    </submittedName>
</protein>
<gene>
    <name evidence="2" type="ORF">ABID19_003532</name>
</gene>
<evidence type="ECO:0000313" key="3">
    <source>
        <dbReference type="Proteomes" id="UP001549204"/>
    </source>
</evidence>
<feature type="transmembrane region" description="Helical" evidence="1">
    <location>
        <begin position="32"/>
        <end position="50"/>
    </location>
</feature>
<evidence type="ECO:0000256" key="1">
    <source>
        <dbReference type="SAM" id="Phobius"/>
    </source>
</evidence>
<keyword evidence="1" id="KW-1133">Transmembrane helix</keyword>
<accession>A0ABV2GQC6</accession>
<evidence type="ECO:0000313" key="2">
    <source>
        <dbReference type="EMBL" id="MET3580493.1"/>
    </source>
</evidence>
<sequence>MRKWPRMVLGTAGAIAVAIVWGITATLMGVPSILITIGAVAIGAGVYSYLSQN</sequence>